<name>A0A914CUS0_9BILA</name>
<keyword evidence="2" id="KW-1185">Reference proteome</keyword>
<accession>A0A914CUS0</accession>
<feature type="region of interest" description="Disordered" evidence="1">
    <location>
        <begin position="19"/>
        <end position="42"/>
    </location>
</feature>
<evidence type="ECO:0000256" key="1">
    <source>
        <dbReference type="SAM" id="MobiDB-lite"/>
    </source>
</evidence>
<reference evidence="3" key="1">
    <citation type="submission" date="2022-11" db="UniProtKB">
        <authorList>
            <consortium name="WormBaseParasite"/>
        </authorList>
    </citation>
    <scope>IDENTIFICATION</scope>
</reference>
<protein>
    <submittedName>
        <fullName evidence="3">Uncharacterized protein</fullName>
    </submittedName>
</protein>
<dbReference type="WBParaSite" id="ACRNAN_scaffold14312.g26268.t1">
    <property type="protein sequence ID" value="ACRNAN_scaffold14312.g26268.t1"/>
    <property type="gene ID" value="ACRNAN_scaffold14312.g26268"/>
</dbReference>
<sequence>MIDKTPEDLDDLVEPYSIFIGDGVSGDEDGETEEAKSDESNK</sequence>
<evidence type="ECO:0000313" key="2">
    <source>
        <dbReference type="Proteomes" id="UP000887540"/>
    </source>
</evidence>
<dbReference type="AlphaFoldDB" id="A0A914CUS0"/>
<organism evidence="2 3">
    <name type="scientific">Acrobeloides nanus</name>
    <dbReference type="NCBI Taxonomy" id="290746"/>
    <lineage>
        <taxon>Eukaryota</taxon>
        <taxon>Metazoa</taxon>
        <taxon>Ecdysozoa</taxon>
        <taxon>Nematoda</taxon>
        <taxon>Chromadorea</taxon>
        <taxon>Rhabditida</taxon>
        <taxon>Tylenchina</taxon>
        <taxon>Cephalobomorpha</taxon>
        <taxon>Cephaloboidea</taxon>
        <taxon>Cephalobidae</taxon>
        <taxon>Acrobeloides</taxon>
    </lineage>
</organism>
<dbReference type="Proteomes" id="UP000887540">
    <property type="component" value="Unplaced"/>
</dbReference>
<evidence type="ECO:0000313" key="3">
    <source>
        <dbReference type="WBParaSite" id="ACRNAN_scaffold14312.g26268.t1"/>
    </source>
</evidence>
<proteinExistence type="predicted"/>
<feature type="compositionally biased region" description="Basic and acidic residues" evidence="1">
    <location>
        <begin position="33"/>
        <end position="42"/>
    </location>
</feature>